<keyword evidence="8" id="KW-0443">Lipid metabolism</keyword>
<dbReference type="PANTHER" id="PTHR42853:SF3">
    <property type="entry name" value="ACETYL-COENZYME A CARBOXYLASE CARBOXYL TRANSFERASE SUBUNIT ALPHA, CHLOROPLASTIC"/>
    <property type="match status" value="1"/>
</dbReference>
<evidence type="ECO:0000259" key="11">
    <source>
        <dbReference type="PROSITE" id="PS50989"/>
    </source>
</evidence>
<dbReference type="GO" id="GO:0016743">
    <property type="term" value="F:carboxyl- or carbamoyltransferase activity"/>
    <property type="evidence" value="ECO:0007669"/>
    <property type="project" value="InterPro"/>
</dbReference>
<keyword evidence="6" id="KW-0276">Fatty acid metabolism</keyword>
<comment type="pathway">
    <text evidence="1">Lipid metabolism; malonyl-CoA biosynthesis; malonyl-CoA from acetyl-CoA: step 1/1.</text>
</comment>
<keyword evidence="4" id="KW-0808">Transferase</keyword>
<evidence type="ECO:0000313" key="13">
    <source>
        <dbReference type="Proteomes" id="UP000051957"/>
    </source>
</evidence>
<keyword evidence="5" id="KW-0547">Nucleotide-binding</keyword>
<dbReference type="GO" id="GO:0003989">
    <property type="term" value="F:acetyl-CoA carboxylase activity"/>
    <property type="evidence" value="ECO:0007669"/>
    <property type="project" value="InterPro"/>
</dbReference>
<gene>
    <name evidence="12" type="ORF">FC51_GL001610</name>
</gene>
<organism evidence="12 13">
    <name type="scientific">Lentilactobacillus parabuchneri DSM 5707 = NBRC 107865</name>
    <dbReference type="NCBI Taxonomy" id="1423784"/>
    <lineage>
        <taxon>Bacteria</taxon>
        <taxon>Bacillati</taxon>
        <taxon>Bacillota</taxon>
        <taxon>Bacilli</taxon>
        <taxon>Lactobacillales</taxon>
        <taxon>Lactobacillaceae</taxon>
        <taxon>Lentilactobacillus</taxon>
    </lineage>
</organism>
<keyword evidence="7" id="KW-0067">ATP-binding</keyword>
<accession>A0A0R1YYQ3</accession>
<dbReference type="GO" id="GO:0009317">
    <property type="term" value="C:acetyl-CoA carboxylase complex"/>
    <property type="evidence" value="ECO:0007669"/>
    <property type="project" value="InterPro"/>
</dbReference>
<dbReference type="GO" id="GO:0006633">
    <property type="term" value="P:fatty acid biosynthetic process"/>
    <property type="evidence" value="ECO:0007669"/>
    <property type="project" value="UniProtKB-KW"/>
</dbReference>
<dbReference type="NCBIfam" id="NF041504">
    <property type="entry name" value="AccA_sub"/>
    <property type="match status" value="1"/>
</dbReference>
<reference evidence="12 13" key="1">
    <citation type="journal article" date="2015" name="Genome Announc.">
        <title>Expanding the biotechnology potential of lactobacilli through comparative genomics of 213 strains and associated genera.</title>
        <authorList>
            <person name="Sun Z."/>
            <person name="Harris H.M."/>
            <person name="McCann A."/>
            <person name="Guo C."/>
            <person name="Argimon S."/>
            <person name="Zhang W."/>
            <person name="Yang X."/>
            <person name="Jeffery I.B."/>
            <person name="Cooney J.C."/>
            <person name="Kagawa T.F."/>
            <person name="Liu W."/>
            <person name="Song Y."/>
            <person name="Salvetti E."/>
            <person name="Wrobel A."/>
            <person name="Rasinkangas P."/>
            <person name="Parkhill J."/>
            <person name="Rea M.C."/>
            <person name="O'Sullivan O."/>
            <person name="Ritari J."/>
            <person name="Douillard F.P."/>
            <person name="Paul Ross R."/>
            <person name="Yang R."/>
            <person name="Briner A.E."/>
            <person name="Felis G.E."/>
            <person name="de Vos W.M."/>
            <person name="Barrangou R."/>
            <person name="Klaenhammer T.R."/>
            <person name="Caufield P.W."/>
            <person name="Cui Y."/>
            <person name="Zhang H."/>
            <person name="O'Toole P.W."/>
        </authorList>
    </citation>
    <scope>NUCLEOTIDE SEQUENCE [LARGE SCALE GENOMIC DNA]</scope>
    <source>
        <strain evidence="12 13">DSM 5707</strain>
    </source>
</reference>
<comment type="catalytic activity">
    <reaction evidence="10">
        <text>N(6)-carboxybiotinyl-L-lysyl-[protein] + acetyl-CoA = N(6)-biotinyl-L-lysyl-[protein] + malonyl-CoA</text>
        <dbReference type="Rhea" id="RHEA:54728"/>
        <dbReference type="Rhea" id="RHEA-COMP:10505"/>
        <dbReference type="Rhea" id="RHEA-COMP:10506"/>
        <dbReference type="ChEBI" id="CHEBI:57288"/>
        <dbReference type="ChEBI" id="CHEBI:57384"/>
        <dbReference type="ChEBI" id="CHEBI:83144"/>
        <dbReference type="ChEBI" id="CHEBI:83145"/>
        <dbReference type="EC" id="2.1.3.15"/>
    </reaction>
</comment>
<evidence type="ECO:0000256" key="6">
    <source>
        <dbReference type="ARBA" id="ARBA00022832"/>
    </source>
</evidence>
<evidence type="ECO:0000313" key="12">
    <source>
        <dbReference type="EMBL" id="KRM47173.1"/>
    </source>
</evidence>
<dbReference type="AlphaFoldDB" id="A0A0R1YYQ3"/>
<dbReference type="EMBL" id="AZGK01000003">
    <property type="protein sequence ID" value="KRM47173.1"/>
    <property type="molecule type" value="Genomic_DNA"/>
</dbReference>
<dbReference type="Pfam" id="PF03255">
    <property type="entry name" value="ACCA"/>
    <property type="match status" value="1"/>
</dbReference>
<dbReference type="SUPFAM" id="SSF52096">
    <property type="entry name" value="ClpP/crotonase"/>
    <property type="match status" value="1"/>
</dbReference>
<dbReference type="PANTHER" id="PTHR42853">
    <property type="entry name" value="ACETYL-COENZYME A CARBOXYLASE CARBOXYL TRANSFERASE SUBUNIT ALPHA"/>
    <property type="match status" value="1"/>
</dbReference>
<dbReference type="GO" id="GO:0005524">
    <property type="term" value="F:ATP binding"/>
    <property type="evidence" value="ECO:0007669"/>
    <property type="project" value="UniProtKB-KW"/>
</dbReference>
<dbReference type="PRINTS" id="PR01069">
    <property type="entry name" value="ACCCTRFRASEA"/>
</dbReference>
<name>A0A0R1YYQ3_9LACO</name>
<evidence type="ECO:0000256" key="5">
    <source>
        <dbReference type="ARBA" id="ARBA00022741"/>
    </source>
</evidence>
<proteinExistence type="predicted"/>
<dbReference type="PATRIC" id="fig|1423784.4.peg.1642"/>
<evidence type="ECO:0000256" key="10">
    <source>
        <dbReference type="ARBA" id="ARBA00049152"/>
    </source>
</evidence>
<evidence type="ECO:0000256" key="2">
    <source>
        <dbReference type="ARBA" id="ARBA00011883"/>
    </source>
</evidence>
<evidence type="ECO:0000256" key="3">
    <source>
        <dbReference type="ARBA" id="ARBA00022516"/>
    </source>
</evidence>
<evidence type="ECO:0000256" key="4">
    <source>
        <dbReference type="ARBA" id="ARBA00022679"/>
    </source>
</evidence>
<evidence type="ECO:0000256" key="8">
    <source>
        <dbReference type="ARBA" id="ARBA00023098"/>
    </source>
</evidence>
<protein>
    <recommendedName>
        <fullName evidence="2">acetyl-CoA carboxytransferase</fullName>
        <ecNumber evidence="2">2.1.3.15</ecNumber>
    </recommendedName>
</protein>
<dbReference type="InterPro" id="IPR029045">
    <property type="entry name" value="ClpP/crotonase-like_dom_sf"/>
</dbReference>
<keyword evidence="3" id="KW-0444">Lipid biosynthesis</keyword>
<sequence length="258" mass="28602">MYMVNKTAYDRVKAARRPDKIGTSELIHGLTTDFFELHGDRLEADDQAIIGGVGLLKGKPITVFGIQKGKDTDENIARHFGSPTPEGYRKALRLMKQAEKFHRPILSLVNTPGAWPDVESEYHGQGSAVAQNILQGMQLKVPYVTIIVGEGGSGGALALATGDRVWMFEDSIYSVLSPEGYASIMWKDSSKVQEAAEELKLTPEALLKDGIIDKIIHEYKSGDDLTPLIDMLDDAFSHLAELPADELVERRVQRYRNF</sequence>
<dbReference type="InterPro" id="IPR011763">
    <property type="entry name" value="COA_CT_C"/>
</dbReference>
<dbReference type="Gene3D" id="3.90.226.10">
    <property type="entry name" value="2-enoyl-CoA Hydratase, Chain A, domain 1"/>
    <property type="match status" value="1"/>
</dbReference>
<evidence type="ECO:0000256" key="1">
    <source>
        <dbReference type="ARBA" id="ARBA00004956"/>
    </source>
</evidence>
<dbReference type="GO" id="GO:2001295">
    <property type="term" value="P:malonyl-CoA biosynthetic process"/>
    <property type="evidence" value="ECO:0007669"/>
    <property type="project" value="UniProtKB-UniPathway"/>
</dbReference>
<dbReference type="Proteomes" id="UP000051957">
    <property type="component" value="Unassembled WGS sequence"/>
</dbReference>
<feature type="domain" description="CoA carboxyltransferase C-terminal" evidence="11">
    <location>
        <begin position="1"/>
        <end position="234"/>
    </location>
</feature>
<evidence type="ECO:0000256" key="7">
    <source>
        <dbReference type="ARBA" id="ARBA00022840"/>
    </source>
</evidence>
<evidence type="ECO:0000256" key="9">
    <source>
        <dbReference type="ARBA" id="ARBA00023160"/>
    </source>
</evidence>
<dbReference type="InterPro" id="IPR001095">
    <property type="entry name" value="Acetyl_CoA_COase_a_su"/>
</dbReference>
<dbReference type="UniPathway" id="UPA00655">
    <property type="reaction ID" value="UER00711"/>
</dbReference>
<keyword evidence="9" id="KW-0275">Fatty acid biosynthesis</keyword>
<dbReference type="PROSITE" id="PS50989">
    <property type="entry name" value="COA_CT_CTER"/>
    <property type="match status" value="1"/>
</dbReference>
<comment type="caution">
    <text evidence="12">The sequence shown here is derived from an EMBL/GenBank/DDBJ whole genome shotgun (WGS) entry which is preliminary data.</text>
</comment>
<dbReference type="EC" id="2.1.3.15" evidence="2"/>